<feature type="compositionally biased region" description="Low complexity" evidence="1">
    <location>
        <begin position="712"/>
        <end position="724"/>
    </location>
</feature>
<dbReference type="PANTHER" id="PTHR23093">
    <property type="entry name" value="SIMILAR TO CHROMOSOME 3 OPEN READING FRAME 20"/>
    <property type="match status" value="1"/>
</dbReference>
<dbReference type="AlphaFoldDB" id="A0AAD9MXD6"/>
<feature type="compositionally biased region" description="Polar residues" evidence="1">
    <location>
        <begin position="244"/>
        <end position="255"/>
    </location>
</feature>
<reference evidence="3" key="1">
    <citation type="journal article" date="2023" name="Mol. Biol. Evol.">
        <title>Third-Generation Sequencing Reveals the Adaptive Role of the Epigenome in Three Deep-Sea Polychaetes.</title>
        <authorList>
            <person name="Perez M."/>
            <person name="Aroh O."/>
            <person name="Sun Y."/>
            <person name="Lan Y."/>
            <person name="Juniper S.K."/>
            <person name="Young C.R."/>
            <person name="Angers B."/>
            <person name="Qian P.Y."/>
        </authorList>
    </citation>
    <scope>NUCLEOTIDE SEQUENCE</scope>
    <source>
        <strain evidence="3">P08H-3</strain>
    </source>
</reference>
<feature type="region of interest" description="Disordered" evidence="1">
    <location>
        <begin position="584"/>
        <end position="640"/>
    </location>
</feature>
<keyword evidence="4" id="KW-1185">Reference proteome</keyword>
<evidence type="ECO:0000313" key="3">
    <source>
        <dbReference type="EMBL" id="KAK2146499.1"/>
    </source>
</evidence>
<dbReference type="EMBL" id="JAODUP010000604">
    <property type="protein sequence ID" value="KAK2146499.1"/>
    <property type="molecule type" value="Genomic_DNA"/>
</dbReference>
<feature type="compositionally biased region" description="Basic and acidic residues" evidence="1">
    <location>
        <begin position="164"/>
        <end position="197"/>
    </location>
</feature>
<feature type="domain" description="FAM194 C-terminal" evidence="2">
    <location>
        <begin position="425"/>
        <end position="563"/>
    </location>
</feature>
<name>A0AAD9MXD6_9ANNE</name>
<feature type="region of interest" description="Disordered" evidence="1">
    <location>
        <begin position="661"/>
        <end position="741"/>
    </location>
</feature>
<dbReference type="Proteomes" id="UP001208570">
    <property type="component" value="Unassembled WGS sequence"/>
</dbReference>
<feature type="compositionally biased region" description="Basic and acidic residues" evidence="1">
    <location>
        <begin position="210"/>
        <end position="222"/>
    </location>
</feature>
<evidence type="ECO:0000256" key="1">
    <source>
        <dbReference type="SAM" id="MobiDB-lite"/>
    </source>
</evidence>
<proteinExistence type="predicted"/>
<dbReference type="InterPro" id="IPR029281">
    <property type="entry name" value="FAM194_C"/>
</dbReference>
<sequence length="1200" mass="133964">MDPSLIVAERETYFFQQTSSRRAPKRYRKQPEELPHDLRFAHLNPRVAAYLASKEKEHKLPNEFDDGLGNKSLLPQINHTVSLIRHRLDSFLSSESDAQRVLFEETKTRAPSILDQLARLLRLFYGLKAHLPASLEQQLLHGWKELTVDAKYANRDWQIPSNKEAYEKPQKSDQSSKCEDGKDSEMEEDTRTSDGRRNRSKTTVKTNTSHSHEGSVDGRGDVTVRLVEPGTPNPGTAKGRASVMTKSRMTSSKSRGGQHPGDSREGRPPSAAGSRCSLIRARTGLRPEDTMSVLAESMSDGTRSVAQPSFVQTIQFQLSSKACDERGWIIHPGSNDEKEWKSALEWATQRLQSCKRHRAEEKAFEEELCLDQQPSLKFYGDGQKEQIQKYKGRGRERLNTALYKGQKPKIPSPPDGDGRPLLMASTGDGSSTVFYPNGRPAIVSSRSDVGKPGYYTFVYDDSPEQKLLAMFTPSGHNCCYHDNGVVHFLTNETGGTMAENNGAINKRWSWPNHGTKLPVTITFHINNYVLFKCSSLSQMQLYFSCQKEQVKMNVGMTAGAEEQPTREDLGHLLTGIMFSSHASKEFSKPYKPKTSISRSKTKGKGKSHLLVGVTRGSRHHSGSPKVYHGVNAESTRHSPRPTTEIAITNASIQIHHRPNEAQSLHNDNPHTFVSEQGNDQNPESLCSVSSNKSNRNDLHNHDHTERSNDHITTTVQSTSVTDTTHNVTSNEHLVKTDSPEIIASDMEDQNATSLTPEEKHHDNMKVMVGQKKTHLKLLIKSASHLQEQSRSPIPASELQKLLADLPMEKTENDVIGDKELIKLNRKIRILTEDWLEHYRIAVGMMAPQLKSVSDGPFIKTSRNINSAKSSPAGGGIVIIESPATQIERATLVFRAPSAPVARNERVHSATSETISEQQPTVKFVEDPPEEIELSDQLSLERVTPFLSTATSVTGFPESNRGQEVLQKMYSEKNKNRTRPCMQSRSDAFRILLYDVATAADNSNHTHPLLLRRHNVIAGMFLMYQDAKLLFCDHIFNGYGNERKDLQKQMIETRKMAALGHSLPNDFHFSPQHGRHGLRSAWGGEIGGAGVDHRGSTGLSLANSVIKKSSVSSTDSSLSNEAPYMIQIRYEGKDIFNTNETSLLYRTVPSRILVHKDNSRHGGILAKKRIIMMTACSAAGEKLQWLVIGSQLEDSFFLLTS</sequence>
<gene>
    <name evidence="3" type="ORF">LSH36_604g03031</name>
</gene>
<evidence type="ECO:0000259" key="2">
    <source>
        <dbReference type="Pfam" id="PF14977"/>
    </source>
</evidence>
<feature type="region of interest" description="Disordered" evidence="1">
    <location>
        <begin position="160"/>
        <end position="274"/>
    </location>
</feature>
<feature type="compositionally biased region" description="Basic and acidic residues" evidence="1">
    <location>
        <begin position="694"/>
        <end position="709"/>
    </location>
</feature>
<accession>A0AAD9MXD6</accession>
<organism evidence="3 4">
    <name type="scientific">Paralvinella palmiformis</name>
    <dbReference type="NCBI Taxonomy" id="53620"/>
    <lineage>
        <taxon>Eukaryota</taxon>
        <taxon>Metazoa</taxon>
        <taxon>Spiralia</taxon>
        <taxon>Lophotrochozoa</taxon>
        <taxon>Annelida</taxon>
        <taxon>Polychaeta</taxon>
        <taxon>Sedentaria</taxon>
        <taxon>Canalipalpata</taxon>
        <taxon>Terebellida</taxon>
        <taxon>Terebelliformia</taxon>
        <taxon>Alvinellidae</taxon>
        <taxon>Paralvinella</taxon>
    </lineage>
</organism>
<dbReference type="PANTHER" id="PTHR23093:SF16">
    <property type="entry name" value="FAM194 C-TERMINAL DOMAIN-CONTAINING PROTEIN"/>
    <property type="match status" value="1"/>
</dbReference>
<feature type="compositionally biased region" description="Polar residues" evidence="1">
    <location>
        <begin position="661"/>
        <end position="693"/>
    </location>
</feature>
<comment type="caution">
    <text evidence="3">The sequence shown here is derived from an EMBL/GenBank/DDBJ whole genome shotgun (WGS) entry which is preliminary data.</text>
</comment>
<dbReference type="Pfam" id="PF14977">
    <property type="entry name" value="FAM194"/>
    <property type="match status" value="1"/>
</dbReference>
<protein>
    <recommendedName>
        <fullName evidence="2">FAM194 C-terminal domain-containing protein</fullName>
    </recommendedName>
</protein>
<evidence type="ECO:0000313" key="4">
    <source>
        <dbReference type="Proteomes" id="UP001208570"/>
    </source>
</evidence>